<dbReference type="AlphaFoldDB" id="X1JQR9"/>
<feature type="transmembrane region" description="Helical" evidence="1">
    <location>
        <begin position="23"/>
        <end position="41"/>
    </location>
</feature>
<proteinExistence type="predicted"/>
<reference evidence="2" key="1">
    <citation type="journal article" date="2014" name="Front. Microbiol.">
        <title>High frequency of phylogenetically diverse reductive dehalogenase-homologous genes in deep subseafloor sedimentary metagenomes.</title>
        <authorList>
            <person name="Kawai M."/>
            <person name="Futagami T."/>
            <person name="Toyoda A."/>
            <person name="Takaki Y."/>
            <person name="Nishi S."/>
            <person name="Hori S."/>
            <person name="Arai W."/>
            <person name="Tsubouchi T."/>
            <person name="Morono Y."/>
            <person name="Uchiyama I."/>
            <person name="Ito T."/>
            <person name="Fujiyama A."/>
            <person name="Inagaki F."/>
            <person name="Takami H."/>
        </authorList>
    </citation>
    <scope>NUCLEOTIDE SEQUENCE</scope>
    <source>
        <strain evidence="2">Expedition CK06-06</strain>
    </source>
</reference>
<evidence type="ECO:0000256" key="1">
    <source>
        <dbReference type="SAM" id="Phobius"/>
    </source>
</evidence>
<protein>
    <submittedName>
        <fullName evidence="2">Uncharacterized protein</fullName>
    </submittedName>
</protein>
<accession>X1JQR9</accession>
<keyword evidence="1" id="KW-0472">Membrane</keyword>
<keyword evidence="1" id="KW-0812">Transmembrane</keyword>
<organism evidence="2">
    <name type="scientific">marine sediment metagenome</name>
    <dbReference type="NCBI Taxonomy" id="412755"/>
    <lineage>
        <taxon>unclassified sequences</taxon>
        <taxon>metagenomes</taxon>
        <taxon>ecological metagenomes</taxon>
    </lineage>
</organism>
<evidence type="ECO:0000313" key="2">
    <source>
        <dbReference type="EMBL" id="GAH96412.1"/>
    </source>
</evidence>
<name>X1JQR9_9ZZZZ</name>
<sequence>GLIVLLLVEKIKGSALSERAQGVIAYAGWVLIGGFFLYVTFNDIVRSFFS</sequence>
<keyword evidence="1" id="KW-1133">Transmembrane helix</keyword>
<gene>
    <name evidence="2" type="ORF">S03H2_69310</name>
</gene>
<feature type="non-terminal residue" evidence="2">
    <location>
        <position position="1"/>
    </location>
</feature>
<comment type="caution">
    <text evidence="2">The sequence shown here is derived from an EMBL/GenBank/DDBJ whole genome shotgun (WGS) entry which is preliminary data.</text>
</comment>
<dbReference type="EMBL" id="BARU01045770">
    <property type="protein sequence ID" value="GAH96412.1"/>
    <property type="molecule type" value="Genomic_DNA"/>
</dbReference>